<evidence type="ECO:0000256" key="2">
    <source>
        <dbReference type="ARBA" id="ARBA00005464"/>
    </source>
</evidence>
<dbReference type="EMBL" id="MLJW01000198">
    <property type="protein sequence ID" value="OIQ93857.1"/>
    <property type="molecule type" value="Genomic_DNA"/>
</dbReference>
<dbReference type="InterPro" id="IPR037041">
    <property type="entry name" value="Trigger_fac_C_sf"/>
</dbReference>
<keyword evidence="4" id="KW-0697">Rotamase</keyword>
<dbReference type="InterPro" id="IPR008880">
    <property type="entry name" value="Trigger_fac_C"/>
</dbReference>
<comment type="caution">
    <text evidence="8">The sequence shown here is derived from an EMBL/GenBank/DDBJ whole genome shotgun (WGS) entry which is preliminary data.</text>
</comment>
<dbReference type="Pfam" id="PF00254">
    <property type="entry name" value="FKBP_C"/>
    <property type="match status" value="1"/>
</dbReference>
<dbReference type="EC" id="5.2.1.8" evidence="3"/>
<feature type="domain" description="PPIase FKBP-type" evidence="7">
    <location>
        <begin position="164"/>
        <end position="224"/>
    </location>
</feature>
<keyword evidence="6 8" id="KW-0413">Isomerase</keyword>
<dbReference type="PANTHER" id="PTHR30560:SF3">
    <property type="entry name" value="TRIGGER FACTOR-LIKE PROTEIN TIG, CHLOROPLASTIC"/>
    <property type="match status" value="1"/>
</dbReference>
<dbReference type="FunFam" id="3.10.50.40:FF:000001">
    <property type="entry name" value="Trigger factor"/>
    <property type="match status" value="1"/>
</dbReference>
<dbReference type="GO" id="GO:0051083">
    <property type="term" value="P:'de novo' cotranslational protein folding"/>
    <property type="evidence" value="ECO:0007669"/>
    <property type="project" value="TreeGrafter"/>
</dbReference>
<accession>A0A1J5RDJ8</accession>
<protein>
    <recommendedName>
        <fullName evidence="3">peptidylprolyl isomerase</fullName>
        <ecNumber evidence="3">5.2.1.8</ecNumber>
    </recommendedName>
</protein>
<dbReference type="GO" id="GO:0044183">
    <property type="term" value="F:protein folding chaperone"/>
    <property type="evidence" value="ECO:0007669"/>
    <property type="project" value="TreeGrafter"/>
</dbReference>
<dbReference type="Pfam" id="PF05698">
    <property type="entry name" value="Trigger_C"/>
    <property type="match status" value="1"/>
</dbReference>
<dbReference type="SUPFAM" id="SSF54534">
    <property type="entry name" value="FKBP-like"/>
    <property type="match status" value="1"/>
</dbReference>
<dbReference type="Gene3D" id="3.10.50.40">
    <property type="match status" value="1"/>
</dbReference>
<dbReference type="InterPro" id="IPR027304">
    <property type="entry name" value="Trigger_fact/SurA_dom_sf"/>
</dbReference>
<dbReference type="GO" id="GO:0003755">
    <property type="term" value="F:peptidyl-prolyl cis-trans isomerase activity"/>
    <property type="evidence" value="ECO:0007669"/>
    <property type="project" value="UniProtKB-KW"/>
</dbReference>
<dbReference type="GO" id="GO:0043335">
    <property type="term" value="P:protein unfolding"/>
    <property type="evidence" value="ECO:0007669"/>
    <property type="project" value="TreeGrafter"/>
</dbReference>
<dbReference type="InterPro" id="IPR001179">
    <property type="entry name" value="PPIase_FKBP_dom"/>
</dbReference>
<dbReference type="GO" id="GO:0043022">
    <property type="term" value="F:ribosome binding"/>
    <property type="evidence" value="ECO:0007669"/>
    <property type="project" value="TreeGrafter"/>
</dbReference>
<evidence type="ECO:0000256" key="6">
    <source>
        <dbReference type="ARBA" id="ARBA00023235"/>
    </source>
</evidence>
<dbReference type="Pfam" id="PF05697">
    <property type="entry name" value="Trigger_N"/>
    <property type="match status" value="1"/>
</dbReference>
<dbReference type="InterPro" id="IPR046357">
    <property type="entry name" value="PPIase_dom_sf"/>
</dbReference>
<dbReference type="PANTHER" id="PTHR30560">
    <property type="entry name" value="TRIGGER FACTOR CHAPERONE AND PEPTIDYL-PROLYL CIS/TRANS ISOMERASE"/>
    <property type="match status" value="1"/>
</dbReference>
<dbReference type="NCBIfam" id="TIGR00115">
    <property type="entry name" value="tig"/>
    <property type="match status" value="1"/>
</dbReference>
<evidence type="ECO:0000259" key="7">
    <source>
        <dbReference type="PROSITE" id="PS50059"/>
    </source>
</evidence>
<dbReference type="Gene3D" id="3.30.70.1050">
    <property type="entry name" value="Trigger factor ribosome-binding domain"/>
    <property type="match status" value="1"/>
</dbReference>
<evidence type="ECO:0000313" key="8">
    <source>
        <dbReference type="EMBL" id="OIQ93857.1"/>
    </source>
</evidence>
<gene>
    <name evidence="8" type="primary">tig_8</name>
    <name evidence="8" type="ORF">GALL_241410</name>
</gene>
<reference evidence="8" key="1">
    <citation type="submission" date="2016-10" db="EMBL/GenBank/DDBJ databases">
        <title>Sequence of Gallionella enrichment culture.</title>
        <authorList>
            <person name="Poehlein A."/>
            <person name="Muehling M."/>
            <person name="Daniel R."/>
        </authorList>
    </citation>
    <scope>NUCLEOTIDE SEQUENCE</scope>
</reference>
<proteinExistence type="inferred from homology"/>
<comment type="similarity">
    <text evidence="2">Belongs to the FKBP-type PPIase family. Tig subfamily.</text>
</comment>
<dbReference type="SUPFAM" id="SSF109998">
    <property type="entry name" value="Triger factor/SurA peptide-binding domain-like"/>
    <property type="match status" value="1"/>
</dbReference>
<dbReference type="Gene3D" id="1.10.3120.10">
    <property type="entry name" value="Trigger factor, C-terminal domain"/>
    <property type="match status" value="1"/>
</dbReference>
<dbReference type="AlphaFoldDB" id="A0A1J5RDJ8"/>
<dbReference type="PIRSF" id="PIRSF003095">
    <property type="entry name" value="Trigger_factor"/>
    <property type="match status" value="1"/>
</dbReference>
<evidence type="ECO:0000256" key="3">
    <source>
        <dbReference type="ARBA" id="ARBA00013194"/>
    </source>
</evidence>
<dbReference type="InterPro" id="IPR036611">
    <property type="entry name" value="Trigger_fac_ribosome-bd_sf"/>
</dbReference>
<dbReference type="PROSITE" id="PS50059">
    <property type="entry name" value="FKBP_PPIASE"/>
    <property type="match status" value="1"/>
</dbReference>
<organism evidence="8">
    <name type="scientific">mine drainage metagenome</name>
    <dbReference type="NCBI Taxonomy" id="410659"/>
    <lineage>
        <taxon>unclassified sequences</taxon>
        <taxon>metagenomes</taxon>
        <taxon>ecological metagenomes</taxon>
    </lineage>
</organism>
<evidence type="ECO:0000256" key="1">
    <source>
        <dbReference type="ARBA" id="ARBA00000971"/>
    </source>
</evidence>
<keyword evidence="5" id="KW-0143">Chaperone</keyword>
<sequence>MTAVETLDKLQRRITVSVPKAELIGEVDARLKNLSRTARVAGFRPGKVPLAVMQKRYGPSVEAEVLQDKVGHVFYEAVSAARVRVAGMPEFTPHDAAPDADAFAFDAVFEVYPDIALGDLSAQQLERVSCEVDDAAIDKTVEVLRKQRRTFVERSGDDAVAQDGDRLTVDFVGKIDDVAFSGGSADDFQFLLGEGRMLPEFENAARGLKVGASVEFDLSFPEDYQGREVAGKTARFSLTLKRAEAQQLPEVDADFAKALGVPDGSVQALRDDVRKNLEREVASRIGARNKAAAMEALLAVNTIDVPRGVVSAEIDELMAGARRDLAARGMKDADKLPLSPDLFREQAERRVRLGLIVAELVKEHELHAKPEQVRAYVEGLASSYESPDEVVRWYYGDAKRLADAESLVIENNVADFVFTQAQTTEKPLSFDEVMSNG</sequence>
<name>A0A1J5RDJ8_9ZZZZ</name>
<evidence type="ECO:0000256" key="4">
    <source>
        <dbReference type="ARBA" id="ARBA00023110"/>
    </source>
</evidence>
<dbReference type="HAMAP" id="MF_00303">
    <property type="entry name" value="Trigger_factor_Tig"/>
    <property type="match status" value="1"/>
</dbReference>
<dbReference type="SUPFAM" id="SSF102735">
    <property type="entry name" value="Trigger factor ribosome-binding domain"/>
    <property type="match status" value="1"/>
</dbReference>
<dbReference type="InterPro" id="IPR005215">
    <property type="entry name" value="Trig_fac"/>
</dbReference>
<comment type="catalytic activity">
    <reaction evidence="1">
        <text>[protein]-peptidylproline (omega=180) = [protein]-peptidylproline (omega=0)</text>
        <dbReference type="Rhea" id="RHEA:16237"/>
        <dbReference type="Rhea" id="RHEA-COMP:10747"/>
        <dbReference type="Rhea" id="RHEA-COMP:10748"/>
        <dbReference type="ChEBI" id="CHEBI:83833"/>
        <dbReference type="ChEBI" id="CHEBI:83834"/>
        <dbReference type="EC" id="5.2.1.8"/>
    </reaction>
</comment>
<dbReference type="GO" id="GO:0015031">
    <property type="term" value="P:protein transport"/>
    <property type="evidence" value="ECO:0007669"/>
    <property type="project" value="InterPro"/>
</dbReference>
<dbReference type="InterPro" id="IPR008881">
    <property type="entry name" value="Trigger_fac_ribosome-bd_bac"/>
</dbReference>
<evidence type="ECO:0000256" key="5">
    <source>
        <dbReference type="ARBA" id="ARBA00023186"/>
    </source>
</evidence>